<organism evidence="3 4">
    <name type="scientific">Eiseniibacteriota bacterium</name>
    <dbReference type="NCBI Taxonomy" id="2212470"/>
    <lineage>
        <taxon>Bacteria</taxon>
        <taxon>Candidatus Eiseniibacteriota</taxon>
    </lineage>
</organism>
<dbReference type="PANTHER" id="PTHR36839">
    <property type="entry name" value="METALLO-BETA-LACTAMASE FAMILY PROTEIN (AFU_ORTHOLOGUE AFUA_5G12770)"/>
    <property type="match status" value="1"/>
</dbReference>
<evidence type="ECO:0000313" key="4">
    <source>
        <dbReference type="Proteomes" id="UP000777784"/>
    </source>
</evidence>
<evidence type="ECO:0000256" key="1">
    <source>
        <dbReference type="SAM" id="MobiDB-lite"/>
    </source>
</evidence>
<dbReference type="Proteomes" id="UP000777784">
    <property type="component" value="Unassembled WGS sequence"/>
</dbReference>
<accession>A0A948W351</accession>
<protein>
    <recommendedName>
        <fullName evidence="2">Metallo-beta-lactamase domain-containing protein</fullName>
    </recommendedName>
</protein>
<dbReference type="Gene3D" id="3.60.15.10">
    <property type="entry name" value="Ribonuclease Z/Hydroxyacylglutathione hydrolase-like"/>
    <property type="match status" value="1"/>
</dbReference>
<name>A0A948W351_UNCEI</name>
<evidence type="ECO:0000313" key="3">
    <source>
        <dbReference type="EMBL" id="MBU2690697.1"/>
    </source>
</evidence>
<comment type="caution">
    <text evidence="3">The sequence shown here is derived from an EMBL/GenBank/DDBJ whole genome shotgun (WGS) entry which is preliminary data.</text>
</comment>
<dbReference type="SUPFAM" id="SSF57802">
    <property type="entry name" value="Rubredoxin-like"/>
    <property type="match status" value="1"/>
</dbReference>
<dbReference type="Gene3D" id="2.20.28.10">
    <property type="match status" value="1"/>
</dbReference>
<dbReference type="InterPro" id="IPR001279">
    <property type="entry name" value="Metallo-B-lactamas"/>
</dbReference>
<gene>
    <name evidence="3" type="ORF">KJ970_07185</name>
</gene>
<reference evidence="3" key="1">
    <citation type="submission" date="2021-05" db="EMBL/GenBank/DDBJ databases">
        <title>Energy efficiency and biological interactions define the core microbiome of deep oligotrophic groundwater.</title>
        <authorList>
            <person name="Mehrshad M."/>
            <person name="Lopez-Fernandez M."/>
            <person name="Bell E."/>
            <person name="Bernier-Latmani R."/>
            <person name="Bertilsson S."/>
            <person name="Dopson M."/>
        </authorList>
    </citation>
    <scope>NUCLEOTIDE SEQUENCE</scope>
    <source>
        <strain evidence="3">Modern_marine.mb.64</strain>
    </source>
</reference>
<evidence type="ECO:0000259" key="2">
    <source>
        <dbReference type="SMART" id="SM00849"/>
    </source>
</evidence>
<dbReference type="AlphaFoldDB" id="A0A948W351"/>
<proteinExistence type="predicted"/>
<dbReference type="EMBL" id="JAHJDP010000034">
    <property type="protein sequence ID" value="MBU2690697.1"/>
    <property type="molecule type" value="Genomic_DNA"/>
</dbReference>
<sequence>MEAILSQETRSKSKRKGRQEAARINPLPPPEREEWVCRICGWHAIQESQPEECALCSAGPGAFIQEYEMEVSPESEVQIEALDEGLWSLKSAFAWGHASYLLEKPTGPILIDCPDVFTPELVDFLKTRGGVHQILYCHHHFLGAGQRARQLFSAETFLHEEDKHPKIVTVPVDNWVATEESAINGRGGEPIRGLLVGGHTPGSTFFHYDGMLFTGDAFSGWTGPLEWYYTELTAVQSARKKLADLPIKGIYSCCGHLTRGASRQILGSKSR</sequence>
<dbReference type="InterPro" id="IPR036866">
    <property type="entry name" value="RibonucZ/Hydroxyglut_hydro"/>
</dbReference>
<feature type="domain" description="Metallo-beta-lactamase" evidence="2">
    <location>
        <begin position="96"/>
        <end position="256"/>
    </location>
</feature>
<feature type="region of interest" description="Disordered" evidence="1">
    <location>
        <begin position="1"/>
        <end position="27"/>
    </location>
</feature>
<dbReference type="PANTHER" id="PTHR36839:SF1">
    <property type="entry name" value="METALLO-BETA-LACTAMASE FAMILY PROTEIN (AFU_ORTHOLOGUE AFUA_5G12770)"/>
    <property type="match status" value="1"/>
</dbReference>
<dbReference type="SUPFAM" id="SSF56281">
    <property type="entry name" value="Metallo-hydrolase/oxidoreductase"/>
    <property type="match status" value="1"/>
</dbReference>
<dbReference type="SMART" id="SM00849">
    <property type="entry name" value="Lactamase_B"/>
    <property type="match status" value="1"/>
</dbReference>